<dbReference type="SUPFAM" id="SSF57903">
    <property type="entry name" value="FYVE/PHD zinc finger"/>
    <property type="match status" value="1"/>
</dbReference>
<accession>A0A2G5SMG8</accession>
<dbReference type="OrthoDB" id="5877958at2759"/>
<dbReference type="Gene3D" id="3.30.40.10">
    <property type="entry name" value="Zinc/RING finger domain, C3HC4 (zinc finger)"/>
    <property type="match status" value="1"/>
</dbReference>
<reference evidence="2" key="1">
    <citation type="submission" date="2017-10" db="EMBL/GenBank/DDBJ databases">
        <title>Rapid genome shrinkage in a self-fertile nematode reveals novel sperm competition proteins.</title>
        <authorList>
            <person name="Yin D."/>
            <person name="Schwarz E.M."/>
            <person name="Thomas C.G."/>
            <person name="Felde R.L."/>
            <person name="Korf I.F."/>
            <person name="Cutter A.D."/>
            <person name="Schartner C.M."/>
            <person name="Ralston E.J."/>
            <person name="Meyer B.J."/>
            <person name="Haag E.S."/>
        </authorList>
    </citation>
    <scope>NUCLEOTIDE SEQUENCE [LARGE SCALE GENOMIC DNA]</scope>
    <source>
        <strain evidence="2">JU1422</strain>
    </source>
</reference>
<dbReference type="EMBL" id="PDUG01000006">
    <property type="protein sequence ID" value="PIC16304.1"/>
    <property type="molecule type" value="Genomic_DNA"/>
</dbReference>
<comment type="caution">
    <text evidence="1">The sequence shown here is derived from an EMBL/GenBank/DDBJ whole genome shotgun (WGS) entry which is preliminary data.</text>
</comment>
<protein>
    <recommendedName>
        <fullName evidence="3">Zinc finger PHD-type domain-containing protein</fullName>
    </recommendedName>
</protein>
<dbReference type="Proteomes" id="UP000230233">
    <property type="component" value="Chromosome X"/>
</dbReference>
<keyword evidence="2" id="KW-1185">Reference proteome</keyword>
<evidence type="ECO:0000313" key="2">
    <source>
        <dbReference type="Proteomes" id="UP000230233"/>
    </source>
</evidence>
<evidence type="ECO:0008006" key="3">
    <source>
        <dbReference type="Google" id="ProtNLM"/>
    </source>
</evidence>
<sequence length="126" mass="14572">MIYRKILEELGLSWPKTNLFCQRSGQVLAFCPPFAPLIYSRPLPIYFIGNLKLNIFSVPHNQYLIFQPGSPSLLCMYHECKNRYHRECTRLSSIAFNHFSGTPQARWVCPTCEAQVRPAPMPMQHA</sequence>
<gene>
    <name evidence="1" type="primary">Cni-nra-3</name>
    <name evidence="1" type="synonym">Cnig_chr_X.g22956</name>
    <name evidence="1" type="ORF">B9Z55_022956</name>
</gene>
<evidence type="ECO:0000313" key="1">
    <source>
        <dbReference type="EMBL" id="PIC16304.1"/>
    </source>
</evidence>
<dbReference type="InterPro" id="IPR013083">
    <property type="entry name" value="Znf_RING/FYVE/PHD"/>
</dbReference>
<dbReference type="InterPro" id="IPR011011">
    <property type="entry name" value="Znf_FYVE_PHD"/>
</dbReference>
<dbReference type="AlphaFoldDB" id="A0A2G5SMG8"/>
<organism evidence="1 2">
    <name type="scientific">Caenorhabditis nigoni</name>
    <dbReference type="NCBI Taxonomy" id="1611254"/>
    <lineage>
        <taxon>Eukaryota</taxon>
        <taxon>Metazoa</taxon>
        <taxon>Ecdysozoa</taxon>
        <taxon>Nematoda</taxon>
        <taxon>Chromadorea</taxon>
        <taxon>Rhabditida</taxon>
        <taxon>Rhabditina</taxon>
        <taxon>Rhabditomorpha</taxon>
        <taxon>Rhabditoidea</taxon>
        <taxon>Rhabditidae</taxon>
        <taxon>Peloderinae</taxon>
        <taxon>Caenorhabditis</taxon>
    </lineage>
</organism>
<name>A0A2G5SMG8_9PELO</name>
<proteinExistence type="predicted"/>